<dbReference type="PANTHER" id="PTHR43711:SF31">
    <property type="entry name" value="HISTIDINE KINASE"/>
    <property type="match status" value="1"/>
</dbReference>
<dbReference type="Pfam" id="PF00512">
    <property type="entry name" value="HisKA"/>
    <property type="match status" value="1"/>
</dbReference>
<dbReference type="SUPFAM" id="SSF55874">
    <property type="entry name" value="ATPase domain of HSP90 chaperone/DNA topoisomerase II/histidine kinase"/>
    <property type="match status" value="1"/>
</dbReference>
<dbReference type="AlphaFoldDB" id="A0A2P2C703"/>
<feature type="domain" description="Histidine kinase" evidence="7">
    <location>
        <begin position="217"/>
        <end position="440"/>
    </location>
</feature>
<dbReference type="InterPro" id="IPR005467">
    <property type="entry name" value="His_kinase_dom"/>
</dbReference>
<dbReference type="CDD" id="cd00082">
    <property type="entry name" value="HisKA"/>
    <property type="match status" value="1"/>
</dbReference>
<dbReference type="InterPro" id="IPR003594">
    <property type="entry name" value="HATPase_dom"/>
</dbReference>
<name>A0A2P2C703_9ZZZZ</name>
<dbReference type="Gene3D" id="3.30.565.10">
    <property type="entry name" value="Histidine kinase-like ATPase, C-terminal domain"/>
    <property type="match status" value="1"/>
</dbReference>
<gene>
    <name evidence="8" type="ORF">NOCA1130207</name>
</gene>
<evidence type="ECO:0000256" key="3">
    <source>
        <dbReference type="ARBA" id="ARBA00022553"/>
    </source>
</evidence>
<evidence type="ECO:0000256" key="1">
    <source>
        <dbReference type="ARBA" id="ARBA00000085"/>
    </source>
</evidence>
<protein>
    <recommendedName>
        <fullName evidence="2">histidine kinase</fullName>
        <ecNumber evidence="2">2.7.13.3</ecNumber>
    </recommendedName>
</protein>
<dbReference type="InterPro" id="IPR029016">
    <property type="entry name" value="GAF-like_dom_sf"/>
</dbReference>
<evidence type="ECO:0000313" key="8">
    <source>
        <dbReference type="EMBL" id="CUR57766.1"/>
    </source>
</evidence>
<proteinExistence type="predicted"/>
<dbReference type="InterPro" id="IPR036097">
    <property type="entry name" value="HisK_dim/P_sf"/>
</dbReference>
<comment type="catalytic activity">
    <reaction evidence="1">
        <text>ATP + protein L-histidine = ADP + protein N-phospho-L-histidine.</text>
        <dbReference type="EC" id="2.7.13.3"/>
    </reaction>
</comment>
<evidence type="ECO:0000256" key="4">
    <source>
        <dbReference type="ARBA" id="ARBA00022679"/>
    </source>
</evidence>
<dbReference type="PRINTS" id="PR00344">
    <property type="entry name" value="BCTRLSENSOR"/>
</dbReference>
<dbReference type="Pfam" id="PF02518">
    <property type="entry name" value="HATPase_c"/>
    <property type="match status" value="1"/>
</dbReference>
<dbReference type="InterPro" id="IPR036890">
    <property type="entry name" value="HATPase_C_sf"/>
</dbReference>
<dbReference type="Gene3D" id="3.30.450.40">
    <property type="match status" value="1"/>
</dbReference>
<dbReference type="PROSITE" id="PS50109">
    <property type="entry name" value="HIS_KIN"/>
    <property type="match status" value="1"/>
</dbReference>
<reference evidence="8" key="1">
    <citation type="submission" date="2015-08" db="EMBL/GenBank/DDBJ databases">
        <authorList>
            <person name="Babu N.S."/>
            <person name="Beckwith C.J."/>
            <person name="Beseler K.G."/>
            <person name="Brison A."/>
            <person name="Carone J.V."/>
            <person name="Caskin T.P."/>
            <person name="Diamond M."/>
            <person name="Durham M.E."/>
            <person name="Foxe J.M."/>
            <person name="Go M."/>
            <person name="Henderson B.A."/>
            <person name="Jones I.B."/>
            <person name="McGettigan J.A."/>
            <person name="Micheletti S.J."/>
            <person name="Nasrallah M.E."/>
            <person name="Ortiz D."/>
            <person name="Piller C.R."/>
            <person name="Privatt S.R."/>
            <person name="Schneider S.L."/>
            <person name="Sharp S."/>
            <person name="Smith T.C."/>
            <person name="Stanton J.D."/>
            <person name="Ullery H.E."/>
            <person name="Wilson R.J."/>
            <person name="Serrano M.G."/>
            <person name="Buck G."/>
            <person name="Lee V."/>
            <person name="Wang Y."/>
            <person name="Carvalho R."/>
            <person name="Voegtly L."/>
            <person name="Shi R."/>
            <person name="Duckworth R."/>
            <person name="Johnson A."/>
            <person name="Loviza R."/>
            <person name="Walstead R."/>
            <person name="Shah Z."/>
            <person name="Kiflezghi M."/>
            <person name="Wade K."/>
            <person name="Ball S.L."/>
            <person name="Bradley K.W."/>
            <person name="Asai D.J."/>
            <person name="Bowman C.A."/>
            <person name="Russell D.A."/>
            <person name="Pope W.H."/>
            <person name="Jacobs-Sera D."/>
            <person name="Hendrix R.W."/>
            <person name="Hatfull G.F."/>
        </authorList>
    </citation>
    <scope>NUCLEOTIDE SEQUENCE</scope>
</reference>
<keyword evidence="6" id="KW-0902">Two-component regulatory system</keyword>
<dbReference type="InterPro" id="IPR003661">
    <property type="entry name" value="HisK_dim/P_dom"/>
</dbReference>
<dbReference type="PANTHER" id="PTHR43711">
    <property type="entry name" value="TWO-COMPONENT HISTIDINE KINASE"/>
    <property type="match status" value="1"/>
</dbReference>
<sequence length="444" mass="46674">MSDHPALQDATSQGEVSPAVAILTAAILASEIALDEAIDLAAAHLLTYPRVDSVATSLVGFTPENPAAWAMLGGRAWVREWVRPGSPSSLLPDPGAGPEAALSMPWLSQFARRDDLVVLVDTDLLPPEADQDRSELARIGVRSLIATIYSSAGTMFGSLSVGSTGPGAWPATLIDDLHLLNAAISSRLQLEHSRRALAEAIEAGNEAQLANQHFFAAVGHELRTPLAAIMGYTEVLMDDAADDPHGPVSAGLLKDGPVILRACEQLVSVVDSLLGAGRAFSNDDQRQDVPVADAIADVVHWHRVPALNASVRIQVDVDPALTVWAHHSAVRQVLTNLVGNAIAYHRPVGGAVHLSAESLLGESGQEMVRIIVRDDGPGLTPDQVDRVFEPFVRFSNGATKGSGLGLAISRTIAERDGGAVQGTSTVGVGSSFWLELPAKAPHGM</sequence>
<dbReference type="InterPro" id="IPR050736">
    <property type="entry name" value="Sensor_HK_Regulatory"/>
</dbReference>
<keyword evidence="5 8" id="KW-0418">Kinase</keyword>
<organism evidence="8">
    <name type="scientific">metagenome</name>
    <dbReference type="NCBI Taxonomy" id="256318"/>
    <lineage>
        <taxon>unclassified sequences</taxon>
        <taxon>metagenomes</taxon>
    </lineage>
</organism>
<dbReference type="SMART" id="SM00388">
    <property type="entry name" value="HisKA"/>
    <property type="match status" value="1"/>
</dbReference>
<dbReference type="Gene3D" id="1.10.287.130">
    <property type="match status" value="1"/>
</dbReference>
<dbReference type="SMART" id="SM00387">
    <property type="entry name" value="HATPase_c"/>
    <property type="match status" value="1"/>
</dbReference>
<dbReference type="GO" id="GO:0000155">
    <property type="term" value="F:phosphorelay sensor kinase activity"/>
    <property type="evidence" value="ECO:0007669"/>
    <property type="project" value="InterPro"/>
</dbReference>
<keyword evidence="3" id="KW-0597">Phosphoprotein</keyword>
<dbReference type="EC" id="2.7.13.3" evidence="2"/>
<evidence type="ECO:0000256" key="6">
    <source>
        <dbReference type="ARBA" id="ARBA00023012"/>
    </source>
</evidence>
<accession>A0A2P2C703</accession>
<evidence type="ECO:0000256" key="2">
    <source>
        <dbReference type="ARBA" id="ARBA00012438"/>
    </source>
</evidence>
<dbReference type="SUPFAM" id="SSF47384">
    <property type="entry name" value="Homodimeric domain of signal transducing histidine kinase"/>
    <property type="match status" value="1"/>
</dbReference>
<dbReference type="InterPro" id="IPR004358">
    <property type="entry name" value="Sig_transdc_His_kin-like_C"/>
</dbReference>
<dbReference type="EMBL" id="CZKB01000005">
    <property type="protein sequence ID" value="CUR57766.1"/>
    <property type="molecule type" value="Genomic_DNA"/>
</dbReference>
<evidence type="ECO:0000256" key="5">
    <source>
        <dbReference type="ARBA" id="ARBA00022777"/>
    </source>
</evidence>
<evidence type="ECO:0000259" key="7">
    <source>
        <dbReference type="PROSITE" id="PS50109"/>
    </source>
</evidence>
<keyword evidence="4 8" id="KW-0808">Transferase</keyword>